<accession>A0A7Y0A0Z2</accession>
<name>A0A7Y0A0Z2_9BURK</name>
<proteinExistence type="predicted"/>
<sequence>MIAGAIALEVAKLLSDAEPGHKFTRWTKAELIEYANDAALQITQLRALEFSQPHKLELVAGARQTLPAGGIFFSRVAGTYDAYGRVVGQPSATDSAATRIAANWFEPIVCRTPTRDYIVRSYSLDPDDQGAFYVDPPVPPGAKVEALVVYTAEPEAAGKDGALGVPGVYHNAVIEWMLYRAYSKDTESATDATRASEHLKLFTDLMGAAEQVYERYLKQVTSNAASH</sequence>
<organism evidence="1 2">
    <name type="scientific">Paraburkholderia antibiotica</name>
    <dbReference type="NCBI Taxonomy" id="2728839"/>
    <lineage>
        <taxon>Bacteria</taxon>
        <taxon>Pseudomonadati</taxon>
        <taxon>Pseudomonadota</taxon>
        <taxon>Betaproteobacteria</taxon>
        <taxon>Burkholderiales</taxon>
        <taxon>Burkholderiaceae</taxon>
        <taxon>Paraburkholderia</taxon>
    </lineage>
</organism>
<dbReference type="InterPro" id="IPR056209">
    <property type="entry name" value="SU10_adaptor"/>
</dbReference>
<evidence type="ECO:0000313" key="2">
    <source>
        <dbReference type="Proteomes" id="UP000583127"/>
    </source>
</evidence>
<protein>
    <submittedName>
        <fullName evidence="1">Uncharacterized protein</fullName>
    </submittedName>
</protein>
<dbReference type="AlphaFoldDB" id="A0A7Y0A0Z2"/>
<dbReference type="RefSeq" id="WP_169500700.1">
    <property type="nucleotide sequence ID" value="NZ_JABBFZ010000022.1"/>
</dbReference>
<reference evidence="1 2" key="1">
    <citation type="submission" date="2020-04" db="EMBL/GenBank/DDBJ databases">
        <title>Paraburkholderia sp. G-4-1-8 isolated from soil.</title>
        <authorList>
            <person name="Dahal R.H."/>
        </authorList>
    </citation>
    <scope>NUCLEOTIDE SEQUENCE [LARGE SCALE GENOMIC DNA]</scope>
    <source>
        <strain evidence="1 2">G-4-1-8</strain>
    </source>
</reference>
<dbReference type="EMBL" id="JABBFZ010000022">
    <property type="protein sequence ID" value="NML34515.1"/>
    <property type="molecule type" value="Genomic_DNA"/>
</dbReference>
<comment type="caution">
    <text evidence="1">The sequence shown here is derived from an EMBL/GenBank/DDBJ whole genome shotgun (WGS) entry which is preliminary data.</text>
</comment>
<evidence type="ECO:0000313" key="1">
    <source>
        <dbReference type="EMBL" id="NML34515.1"/>
    </source>
</evidence>
<dbReference type="Pfam" id="PF24175">
    <property type="entry name" value="SU10_adaptor"/>
    <property type="match status" value="1"/>
</dbReference>
<dbReference type="Proteomes" id="UP000583127">
    <property type="component" value="Unassembled WGS sequence"/>
</dbReference>
<keyword evidence="2" id="KW-1185">Reference proteome</keyword>
<gene>
    <name evidence="1" type="ORF">HHL14_27245</name>
</gene>